<dbReference type="OrthoDB" id="2384350at2759"/>
<accession>A0A6S7LP44</accession>
<proteinExistence type="predicted"/>
<dbReference type="AlphaFoldDB" id="A0A6S7LP44"/>
<gene>
    <name evidence="2" type="ORF">PACLA_8A047198</name>
</gene>
<dbReference type="InterPro" id="IPR035983">
    <property type="entry name" value="Hect_E3_ubiquitin_ligase"/>
</dbReference>
<evidence type="ECO:0000313" key="3">
    <source>
        <dbReference type="Proteomes" id="UP001152795"/>
    </source>
</evidence>
<dbReference type="SUPFAM" id="SSF56204">
    <property type="entry name" value="Hect, E3 ligase catalytic domain"/>
    <property type="match status" value="1"/>
</dbReference>
<organism evidence="2 3">
    <name type="scientific">Paramuricea clavata</name>
    <name type="common">Red gorgonian</name>
    <name type="synonym">Violescent sea-whip</name>
    <dbReference type="NCBI Taxonomy" id="317549"/>
    <lineage>
        <taxon>Eukaryota</taxon>
        <taxon>Metazoa</taxon>
        <taxon>Cnidaria</taxon>
        <taxon>Anthozoa</taxon>
        <taxon>Octocorallia</taxon>
        <taxon>Malacalcyonacea</taxon>
        <taxon>Plexauridae</taxon>
        <taxon>Paramuricea</taxon>
    </lineage>
</organism>
<keyword evidence="2" id="KW-0436">Ligase</keyword>
<keyword evidence="1" id="KW-0833">Ubl conjugation pathway</keyword>
<keyword evidence="3" id="KW-1185">Reference proteome</keyword>
<name>A0A6S7LP44_PARCT</name>
<dbReference type="GO" id="GO:0016874">
    <property type="term" value="F:ligase activity"/>
    <property type="evidence" value="ECO:0007669"/>
    <property type="project" value="UniProtKB-KW"/>
</dbReference>
<dbReference type="InterPro" id="IPR000569">
    <property type="entry name" value="HECT_dom"/>
</dbReference>
<dbReference type="Pfam" id="PF00632">
    <property type="entry name" value="HECT"/>
    <property type="match status" value="1"/>
</dbReference>
<sequence length="227" mass="25663">MDDIGQPEGAIDAGGPRREFLTLILEHLRNFPLFIDVNRINDILSEHSSLFEFAGILRQIRNLEDRDKLVNQTINWFLFGKTRSVLEALKEGMKTLGILEQIETYPKVLEPLFIYKHKKLTADEVTNLFQVKRSLPGNIEEGESELTLEMVLSFATGCPCVPPIGFSLIVAMIAFLHDLEADGNKSKFPKANTCALKLYLPTVHSKYNDFKNAMAYGIMNAKGFGYY</sequence>
<dbReference type="Proteomes" id="UP001152795">
    <property type="component" value="Unassembled WGS sequence"/>
</dbReference>
<comment type="caution">
    <text evidence="2">The sequence shown here is derived from an EMBL/GenBank/DDBJ whole genome shotgun (WGS) entry which is preliminary data.</text>
</comment>
<evidence type="ECO:0000256" key="1">
    <source>
        <dbReference type="ARBA" id="ARBA00022786"/>
    </source>
</evidence>
<reference evidence="2" key="1">
    <citation type="submission" date="2020-04" db="EMBL/GenBank/DDBJ databases">
        <authorList>
            <person name="Alioto T."/>
            <person name="Alioto T."/>
            <person name="Gomez Garrido J."/>
        </authorList>
    </citation>
    <scope>NUCLEOTIDE SEQUENCE</scope>
    <source>
        <strain evidence="2">A484AB</strain>
    </source>
</reference>
<evidence type="ECO:0000313" key="2">
    <source>
        <dbReference type="EMBL" id="CAB4039863.1"/>
    </source>
</evidence>
<dbReference type="GO" id="GO:0004842">
    <property type="term" value="F:ubiquitin-protein transferase activity"/>
    <property type="evidence" value="ECO:0007669"/>
    <property type="project" value="InterPro"/>
</dbReference>
<dbReference type="PROSITE" id="PS50237">
    <property type="entry name" value="HECT"/>
    <property type="match status" value="1"/>
</dbReference>
<protein>
    <submittedName>
        <fullName evidence="2">G2 M phase-specific E3 ubiquitin- ligase-like</fullName>
    </submittedName>
</protein>
<dbReference type="EMBL" id="CACRXK020025977">
    <property type="protein sequence ID" value="CAB4039863.1"/>
    <property type="molecule type" value="Genomic_DNA"/>
</dbReference>
<dbReference type="Gene3D" id="3.30.2410.10">
    <property type="entry name" value="Hect, E3 ligase catalytic domain"/>
    <property type="match status" value="1"/>
</dbReference>